<evidence type="ECO:0000256" key="1">
    <source>
        <dbReference type="SAM" id="SignalP"/>
    </source>
</evidence>
<protein>
    <submittedName>
        <fullName evidence="2">Uncharacterized protein</fullName>
    </submittedName>
</protein>
<name>A0A545T6F5_9GAMM</name>
<dbReference type="EMBL" id="VIKR01000004">
    <property type="protein sequence ID" value="TQV72804.1"/>
    <property type="molecule type" value="Genomic_DNA"/>
</dbReference>
<gene>
    <name evidence="2" type="ORF">FLL45_15150</name>
</gene>
<feature type="chain" id="PRO_5021994594" evidence="1">
    <location>
        <begin position="22"/>
        <end position="174"/>
    </location>
</feature>
<dbReference type="PROSITE" id="PS51257">
    <property type="entry name" value="PROKAR_LIPOPROTEIN"/>
    <property type="match status" value="1"/>
</dbReference>
<dbReference type="AlphaFoldDB" id="A0A545T6F5"/>
<proteinExistence type="predicted"/>
<evidence type="ECO:0000313" key="2">
    <source>
        <dbReference type="EMBL" id="TQV72804.1"/>
    </source>
</evidence>
<organism evidence="2 3">
    <name type="scientific">Aliikangiella marina</name>
    <dbReference type="NCBI Taxonomy" id="1712262"/>
    <lineage>
        <taxon>Bacteria</taxon>
        <taxon>Pseudomonadati</taxon>
        <taxon>Pseudomonadota</taxon>
        <taxon>Gammaproteobacteria</taxon>
        <taxon>Oceanospirillales</taxon>
        <taxon>Pleioneaceae</taxon>
        <taxon>Aliikangiella</taxon>
    </lineage>
</organism>
<dbReference type="Proteomes" id="UP000317839">
    <property type="component" value="Unassembled WGS sequence"/>
</dbReference>
<reference evidence="2 3" key="1">
    <citation type="submission" date="2019-06" db="EMBL/GenBank/DDBJ databases">
        <title>Draft genome of Aliikangiella marina GYP-15.</title>
        <authorList>
            <person name="Wang G."/>
        </authorList>
    </citation>
    <scope>NUCLEOTIDE SEQUENCE [LARGE SCALE GENOMIC DNA]</scope>
    <source>
        <strain evidence="2 3">GYP-15</strain>
    </source>
</reference>
<accession>A0A545T6F5</accession>
<keyword evidence="3" id="KW-1185">Reference proteome</keyword>
<evidence type="ECO:0000313" key="3">
    <source>
        <dbReference type="Proteomes" id="UP000317839"/>
    </source>
</evidence>
<keyword evidence="1" id="KW-0732">Signal</keyword>
<dbReference type="RefSeq" id="WP_142942915.1">
    <property type="nucleotide sequence ID" value="NZ_VIKR01000004.1"/>
</dbReference>
<feature type="signal peptide" evidence="1">
    <location>
        <begin position="1"/>
        <end position="21"/>
    </location>
</feature>
<sequence length="174" mass="19622">MRKNSAFIKVVWLVATVSALGACSTVTQQQKPRVNSPFGVFKYDGEKRFWVAIERAGIYYLCDENQCEQNKVERVAVNYGVILIDFFTSSMGLAIEKLSHGENVSEAYIAKMRKIRLQNSRPNDLAFNIGYCGETPCVGIGHRGSGVKFRLIQHDMPINNSELKSLLRTKQKID</sequence>
<comment type="caution">
    <text evidence="2">The sequence shown here is derived from an EMBL/GenBank/DDBJ whole genome shotgun (WGS) entry which is preliminary data.</text>
</comment>